<dbReference type="AlphaFoldDB" id="A0A2H1WH21"/>
<name>A0A2H1WH21_SPOFR</name>
<proteinExistence type="predicted"/>
<accession>A0A2H1WH21</accession>
<feature type="signal peptide" evidence="1">
    <location>
        <begin position="1"/>
        <end position="18"/>
    </location>
</feature>
<organism evidence="2">
    <name type="scientific">Spodoptera frugiperda</name>
    <name type="common">Fall armyworm</name>
    <dbReference type="NCBI Taxonomy" id="7108"/>
    <lineage>
        <taxon>Eukaryota</taxon>
        <taxon>Metazoa</taxon>
        <taxon>Ecdysozoa</taxon>
        <taxon>Arthropoda</taxon>
        <taxon>Hexapoda</taxon>
        <taxon>Insecta</taxon>
        <taxon>Pterygota</taxon>
        <taxon>Neoptera</taxon>
        <taxon>Endopterygota</taxon>
        <taxon>Lepidoptera</taxon>
        <taxon>Glossata</taxon>
        <taxon>Ditrysia</taxon>
        <taxon>Noctuoidea</taxon>
        <taxon>Noctuidae</taxon>
        <taxon>Amphipyrinae</taxon>
        <taxon>Spodoptera</taxon>
    </lineage>
</organism>
<gene>
    <name evidence="2" type="ORF">SFRICE_030617</name>
</gene>
<dbReference type="EMBL" id="ODYU01008546">
    <property type="protein sequence ID" value="SOQ52246.1"/>
    <property type="molecule type" value="Genomic_DNA"/>
</dbReference>
<keyword evidence="1" id="KW-0732">Signal</keyword>
<evidence type="ECO:0000313" key="2">
    <source>
        <dbReference type="EMBL" id="SOQ52246.1"/>
    </source>
</evidence>
<reference evidence="2" key="1">
    <citation type="submission" date="2016-07" db="EMBL/GenBank/DDBJ databases">
        <authorList>
            <person name="Bretaudeau A."/>
        </authorList>
    </citation>
    <scope>NUCLEOTIDE SEQUENCE</scope>
    <source>
        <strain evidence="2">Rice</strain>
        <tissue evidence="2">Whole body</tissue>
    </source>
</reference>
<feature type="chain" id="PRO_5013587883" evidence="1">
    <location>
        <begin position="19"/>
        <end position="130"/>
    </location>
</feature>
<protein>
    <submittedName>
        <fullName evidence="2">SFRICE_030617</fullName>
    </submittedName>
</protein>
<sequence length="130" mass="14829">MLLFLLFPVSWVFKGGKSFNCFSREARKSVILLLTNNHPVPTPACRAGAPSYSVRYLTYYTLRGSRLPSLNANRVVNSYLNGKKKILQRPPKSEPNSRRIASHPLASRTPVSITNWFKTTFRQNHYAMIT</sequence>
<evidence type="ECO:0000256" key="1">
    <source>
        <dbReference type="SAM" id="SignalP"/>
    </source>
</evidence>